<feature type="binding site" evidence="15">
    <location>
        <position position="205"/>
    </location>
    <ligand>
        <name>substrate</name>
    </ligand>
</feature>
<feature type="binding site" evidence="15">
    <location>
        <position position="169"/>
    </location>
    <ligand>
        <name>NADP(+)</name>
        <dbReference type="ChEBI" id="CHEBI:58349"/>
    </ligand>
</feature>
<feature type="binding site" evidence="16">
    <location>
        <position position="85"/>
    </location>
    <ligand>
        <name>Zn(2+)</name>
        <dbReference type="ChEBI" id="CHEBI:29105"/>
        <note>catalytic</note>
    </ligand>
</feature>
<feature type="binding site" evidence="15">
    <location>
        <position position="185"/>
    </location>
    <ligand>
        <name>substrate</name>
    </ligand>
</feature>
<keyword evidence="19" id="KW-1185">Reference proteome</keyword>
<keyword evidence="9 13" id="KW-0862">Zinc</keyword>
<dbReference type="NCBIfam" id="TIGR00326">
    <property type="entry name" value="eubact_ribD"/>
    <property type="match status" value="1"/>
</dbReference>
<organism evidence="18 19">
    <name type="scientific">Buchnera aphidicola</name>
    <name type="common">Thelaxes californica</name>
    <dbReference type="NCBI Taxonomy" id="1315998"/>
    <lineage>
        <taxon>Bacteria</taxon>
        <taxon>Pseudomonadati</taxon>
        <taxon>Pseudomonadota</taxon>
        <taxon>Gammaproteobacteria</taxon>
        <taxon>Enterobacterales</taxon>
        <taxon>Erwiniaceae</taxon>
        <taxon>Buchnera</taxon>
    </lineage>
</organism>
<dbReference type="GO" id="GO:0009231">
    <property type="term" value="P:riboflavin biosynthetic process"/>
    <property type="evidence" value="ECO:0007669"/>
    <property type="project" value="UniProtKB-UniPathway"/>
</dbReference>
<feature type="binding site" evidence="15">
    <location>
        <position position="197"/>
    </location>
    <ligand>
        <name>NADP(+)</name>
        <dbReference type="ChEBI" id="CHEBI:58349"/>
    </ligand>
</feature>
<keyword evidence="12" id="KW-0511">Multifunctional enzyme</keyword>
<evidence type="ECO:0000256" key="15">
    <source>
        <dbReference type="PIRSR" id="PIRSR006769-2"/>
    </source>
</evidence>
<evidence type="ECO:0000256" key="4">
    <source>
        <dbReference type="ARBA" id="ARBA00005259"/>
    </source>
</evidence>
<dbReference type="InterPro" id="IPR016193">
    <property type="entry name" value="Cytidine_deaminase-like"/>
</dbReference>
<dbReference type="FunFam" id="3.40.140.10:FF:000025">
    <property type="entry name" value="Riboflavin biosynthesis protein RibD"/>
    <property type="match status" value="1"/>
</dbReference>
<comment type="catalytic activity">
    <reaction evidence="13">
        <text>5-amino-6-(5-phospho-D-ribitylamino)uracil + NADP(+) = 5-amino-6-(5-phospho-D-ribosylamino)uracil + NADPH + H(+)</text>
        <dbReference type="Rhea" id="RHEA:17845"/>
        <dbReference type="ChEBI" id="CHEBI:15378"/>
        <dbReference type="ChEBI" id="CHEBI:57783"/>
        <dbReference type="ChEBI" id="CHEBI:58349"/>
        <dbReference type="ChEBI" id="CHEBI:58421"/>
        <dbReference type="ChEBI" id="CHEBI:58453"/>
        <dbReference type="EC" id="1.1.1.193"/>
    </reaction>
</comment>
<comment type="pathway">
    <text evidence="2 13">Cofactor biosynthesis; riboflavin biosynthesis; 5-amino-6-(D-ribitylamino)uracil from GTP: step 2/4.</text>
</comment>
<feature type="binding site" evidence="15">
    <location>
        <position position="233"/>
    </location>
    <ligand>
        <name>NADP(+)</name>
        <dbReference type="ChEBI" id="CHEBI:58349"/>
    </ligand>
</feature>
<feature type="binding site" evidence="15">
    <location>
        <position position="201"/>
    </location>
    <ligand>
        <name>NADP(+)</name>
        <dbReference type="ChEBI" id="CHEBI:58349"/>
    </ligand>
</feature>
<evidence type="ECO:0000313" key="19">
    <source>
        <dbReference type="Proteomes" id="UP000298782"/>
    </source>
</evidence>
<keyword evidence="11 13" id="KW-0560">Oxidoreductase</keyword>
<keyword evidence="8 13" id="KW-0378">Hydrolase</keyword>
<comment type="similarity">
    <text evidence="5 13">In the C-terminal section; belongs to the HTP reductase family.</text>
</comment>
<feature type="binding site" evidence="16">
    <location>
        <position position="76"/>
    </location>
    <ligand>
        <name>Zn(2+)</name>
        <dbReference type="ChEBI" id="CHEBI:29105"/>
        <note>catalytic</note>
    </ligand>
</feature>
<evidence type="ECO:0000256" key="7">
    <source>
        <dbReference type="ARBA" id="ARBA00022723"/>
    </source>
</evidence>
<dbReference type="Proteomes" id="UP000298782">
    <property type="component" value="Chromosome"/>
</dbReference>
<dbReference type="Pfam" id="PF01872">
    <property type="entry name" value="RibD_C"/>
    <property type="match status" value="1"/>
</dbReference>
<comment type="similarity">
    <text evidence="4 13">In the N-terminal section; belongs to the cytidine and deoxycytidylate deaminase family.</text>
</comment>
<dbReference type="CDD" id="cd01284">
    <property type="entry name" value="Riboflavin_deaminase-reductase"/>
    <property type="match status" value="1"/>
</dbReference>
<reference evidence="18 19" key="2">
    <citation type="submission" date="2019-05" db="EMBL/GenBank/DDBJ databases">
        <title>Genome evolution of the obligate endosymbiont Buchnera aphidicola.</title>
        <authorList>
            <person name="Moran N.A."/>
        </authorList>
    </citation>
    <scope>NUCLEOTIDE SEQUENCE [LARGE SCALE GENOMIC DNA]</scope>
    <source>
        <strain evidence="18 19">Tca</strain>
    </source>
</reference>
<feature type="active site" description="Proton donor" evidence="14">
    <location>
        <position position="53"/>
    </location>
</feature>
<evidence type="ECO:0000256" key="16">
    <source>
        <dbReference type="PIRSR" id="PIRSR006769-3"/>
    </source>
</evidence>
<evidence type="ECO:0000259" key="17">
    <source>
        <dbReference type="PROSITE" id="PS51747"/>
    </source>
</evidence>
<feature type="domain" description="CMP/dCMP-type deaminase" evidence="17">
    <location>
        <begin position="2"/>
        <end position="124"/>
    </location>
</feature>
<dbReference type="GO" id="GO:0008703">
    <property type="term" value="F:5-amino-6-(5-phosphoribosylamino)uracil reductase activity"/>
    <property type="evidence" value="ECO:0007669"/>
    <property type="project" value="UniProtKB-EC"/>
</dbReference>
<keyword evidence="6 13" id="KW-0686">Riboflavin biosynthesis</keyword>
<dbReference type="GO" id="GO:0008270">
    <property type="term" value="F:zinc ion binding"/>
    <property type="evidence" value="ECO:0007669"/>
    <property type="project" value="InterPro"/>
</dbReference>
<dbReference type="PANTHER" id="PTHR38011">
    <property type="entry name" value="DIHYDROFOLATE REDUCTASE FAMILY PROTEIN (AFU_ORTHOLOGUE AFUA_8G06820)"/>
    <property type="match status" value="1"/>
</dbReference>
<dbReference type="InterPro" id="IPR024072">
    <property type="entry name" value="DHFR-like_dom_sf"/>
</dbReference>
<evidence type="ECO:0000256" key="8">
    <source>
        <dbReference type="ARBA" id="ARBA00022801"/>
    </source>
</evidence>
<dbReference type="SUPFAM" id="SSF53597">
    <property type="entry name" value="Dihydrofolate reductase-like"/>
    <property type="match status" value="1"/>
</dbReference>
<dbReference type="InterPro" id="IPR004794">
    <property type="entry name" value="Eubact_RibD"/>
</dbReference>
<evidence type="ECO:0000313" key="18">
    <source>
        <dbReference type="EMBL" id="QCI26876.1"/>
    </source>
</evidence>
<protein>
    <recommendedName>
        <fullName evidence="13">Riboflavin biosynthesis protein RibD</fullName>
    </recommendedName>
    <domain>
        <recommendedName>
            <fullName evidence="13">Diaminohydroxyphosphoribosylaminopyrimidine deaminase</fullName>
            <shortName evidence="13">DRAP deaminase</shortName>
            <ecNumber evidence="13">3.5.4.26</ecNumber>
        </recommendedName>
        <alternativeName>
            <fullName evidence="13">Riboflavin-specific deaminase</fullName>
        </alternativeName>
    </domain>
    <domain>
        <recommendedName>
            <fullName evidence="13">5-amino-6-(5-phosphoribosylamino)uracil reductase</fullName>
            <ecNumber evidence="13">1.1.1.193</ecNumber>
        </recommendedName>
        <alternativeName>
            <fullName evidence="13">HTP reductase</fullName>
        </alternativeName>
    </domain>
</protein>
<dbReference type="EC" id="3.5.4.26" evidence="13"/>
<evidence type="ECO:0000256" key="11">
    <source>
        <dbReference type="ARBA" id="ARBA00023002"/>
    </source>
</evidence>
<dbReference type="OrthoDB" id="9800865at2"/>
<evidence type="ECO:0000256" key="10">
    <source>
        <dbReference type="ARBA" id="ARBA00022857"/>
    </source>
</evidence>
<dbReference type="InterPro" id="IPR050765">
    <property type="entry name" value="Riboflavin_Biosynth_HTPR"/>
</dbReference>
<name>A0A4D6YA37_9GAMM</name>
<evidence type="ECO:0000256" key="3">
    <source>
        <dbReference type="ARBA" id="ARBA00004910"/>
    </source>
</evidence>
<reference evidence="18 19" key="1">
    <citation type="submission" date="2018-12" db="EMBL/GenBank/DDBJ databases">
        <authorList>
            <person name="Chong R.A."/>
        </authorList>
    </citation>
    <scope>NUCLEOTIDE SEQUENCE [LARGE SCALE GENOMIC DNA]</scope>
    <source>
        <strain evidence="18 19">Tca</strain>
    </source>
</reference>
<feature type="binding site" evidence="15">
    <location>
        <position position="155"/>
    </location>
    <ligand>
        <name>NADP(+)</name>
        <dbReference type="ChEBI" id="CHEBI:58349"/>
    </ligand>
</feature>
<comment type="cofactor">
    <cofactor evidence="13 16">
        <name>Zn(2+)</name>
        <dbReference type="ChEBI" id="CHEBI:29105"/>
    </cofactor>
    <text evidence="13 16">Binds 1 zinc ion.</text>
</comment>
<feature type="binding site" evidence="15">
    <location>
        <position position="171"/>
    </location>
    <ligand>
        <name>NADP(+)</name>
        <dbReference type="ChEBI" id="CHEBI:58349"/>
    </ligand>
</feature>
<dbReference type="SUPFAM" id="SSF53927">
    <property type="entry name" value="Cytidine deaminase-like"/>
    <property type="match status" value="1"/>
</dbReference>
<dbReference type="GO" id="GO:0050661">
    <property type="term" value="F:NADP binding"/>
    <property type="evidence" value="ECO:0007669"/>
    <property type="project" value="InterPro"/>
</dbReference>
<comment type="function">
    <text evidence="1 13">Converts 2,5-diamino-6-(ribosylamino)-4(3h)-pyrimidinone 5'-phosphate into 5-amino-6-(ribosylamino)-2,4(1h,3h)-pyrimidinedione 5'-phosphate.</text>
</comment>
<dbReference type="InterPro" id="IPR011549">
    <property type="entry name" value="RibD_C"/>
</dbReference>
<dbReference type="Gene3D" id="3.40.140.10">
    <property type="entry name" value="Cytidine Deaminase, domain 2"/>
    <property type="match status" value="1"/>
</dbReference>
<dbReference type="NCBIfam" id="TIGR00227">
    <property type="entry name" value="ribD_Cterm"/>
    <property type="match status" value="1"/>
</dbReference>
<proteinExistence type="inferred from homology"/>
<evidence type="ECO:0000256" key="9">
    <source>
        <dbReference type="ARBA" id="ARBA00022833"/>
    </source>
</evidence>
<dbReference type="Pfam" id="PF00383">
    <property type="entry name" value="dCMP_cyt_deam_1"/>
    <property type="match status" value="1"/>
</dbReference>
<evidence type="ECO:0000256" key="6">
    <source>
        <dbReference type="ARBA" id="ARBA00022619"/>
    </source>
</evidence>
<dbReference type="PANTHER" id="PTHR38011:SF7">
    <property type="entry name" value="2,5-DIAMINO-6-RIBOSYLAMINO-4(3H)-PYRIMIDINONE 5'-PHOSPHATE REDUCTASE"/>
    <property type="match status" value="1"/>
</dbReference>
<sequence>MNQDIYYMQQAINLSKKGKYTTPPNPNVGCIIIKNKKIIGVGWHQYAGCEHAEIIALKEAGQEAKGAIMYVTLEPCIHFGLTPPCCKEIIKSKISQVIIGSLDPNPIVSGKGVTILKKHGIQVKIGILNNKIESINKGFFKRMKTGIPYIKLKLGISLDGRIATQTGESKWITSENSRNDVQLFRAQSCAILSSSNTIISDNPYLTVRNKNIKKKNKKDILKNSQPLKIIIDSRNLVQKHHNCIINTGKIILARIKNDNQIWPKNVEQVIFPKSTIYKDKIDIKSIFYYLGKKNINNVWVETGGTLSGILLSNYLIDELIIYIAPILLGENAKPMCILNNITTLSESLKFSIIKIDMINSDIRIIMKPKK</sequence>
<evidence type="ECO:0000256" key="14">
    <source>
        <dbReference type="PIRSR" id="PIRSR006769-1"/>
    </source>
</evidence>
<dbReference type="InterPro" id="IPR002125">
    <property type="entry name" value="CMP_dCMP_dom"/>
</dbReference>
<gene>
    <name evidence="18" type="primary">ribD</name>
    <name evidence="18" type="ORF">D9V80_01795</name>
</gene>
<dbReference type="AlphaFoldDB" id="A0A4D6YA37"/>
<feature type="binding site" evidence="15">
    <location>
        <position position="301"/>
    </location>
    <ligand>
        <name>substrate</name>
    </ligand>
</feature>
<evidence type="ECO:0000256" key="1">
    <source>
        <dbReference type="ARBA" id="ARBA00002151"/>
    </source>
</evidence>
<dbReference type="InterPro" id="IPR002734">
    <property type="entry name" value="RibDG_C"/>
</dbReference>
<dbReference type="Gene3D" id="3.40.430.10">
    <property type="entry name" value="Dihydrofolate Reductase, subunit A"/>
    <property type="match status" value="1"/>
</dbReference>
<accession>A0A4D6YA37</accession>
<dbReference type="UniPathway" id="UPA00275">
    <property type="reaction ID" value="UER00401"/>
</dbReference>
<dbReference type="GO" id="GO:0008835">
    <property type="term" value="F:diaminohydroxyphosphoribosylaminopyrimidine deaminase activity"/>
    <property type="evidence" value="ECO:0007669"/>
    <property type="project" value="UniProtKB-EC"/>
</dbReference>
<dbReference type="InterPro" id="IPR016192">
    <property type="entry name" value="APOBEC/CMP_deaminase_Zn-bd"/>
</dbReference>
<keyword evidence="7 13" id="KW-0479">Metal-binding</keyword>
<feature type="binding site" evidence="15">
    <location>
        <position position="208"/>
    </location>
    <ligand>
        <name>substrate</name>
    </ligand>
</feature>
<dbReference type="EC" id="1.1.1.193" evidence="13"/>
<feature type="binding site" evidence="16">
    <location>
        <position position="51"/>
    </location>
    <ligand>
        <name>Zn(2+)</name>
        <dbReference type="ChEBI" id="CHEBI:29105"/>
        <note>catalytic</note>
    </ligand>
</feature>
<dbReference type="PIRSF" id="PIRSF006769">
    <property type="entry name" value="RibD"/>
    <property type="match status" value="1"/>
</dbReference>
<comment type="catalytic activity">
    <reaction evidence="13">
        <text>2,5-diamino-6-hydroxy-4-(5-phosphoribosylamino)-pyrimidine + H2O + H(+) = 5-amino-6-(5-phospho-D-ribosylamino)uracil + NH4(+)</text>
        <dbReference type="Rhea" id="RHEA:21868"/>
        <dbReference type="ChEBI" id="CHEBI:15377"/>
        <dbReference type="ChEBI" id="CHEBI:15378"/>
        <dbReference type="ChEBI" id="CHEBI:28938"/>
        <dbReference type="ChEBI" id="CHEBI:58453"/>
        <dbReference type="ChEBI" id="CHEBI:58614"/>
        <dbReference type="EC" id="3.5.4.26"/>
    </reaction>
</comment>
<evidence type="ECO:0000256" key="13">
    <source>
        <dbReference type="PIRNR" id="PIRNR006769"/>
    </source>
</evidence>
<dbReference type="RefSeq" id="WP_158353652.1">
    <property type="nucleotide sequence ID" value="NZ_CP034852.1"/>
</dbReference>
<evidence type="ECO:0000256" key="12">
    <source>
        <dbReference type="ARBA" id="ARBA00023268"/>
    </source>
</evidence>
<dbReference type="PROSITE" id="PS00903">
    <property type="entry name" value="CYT_DCMP_DEAMINASES_1"/>
    <property type="match status" value="1"/>
</dbReference>
<dbReference type="EMBL" id="CP034852">
    <property type="protein sequence ID" value="QCI26876.1"/>
    <property type="molecule type" value="Genomic_DNA"/>
</dbReference>
<comment type="pathway">
    <text evidence="3 13">Cofactor biosynthesis; riboflavin biosynthesis; 5-amino-6-(D-ribitylamino)uracil from GTP: step 3/4.</text>
</comment>
<evidence type="ECO:0000256" key="5">
    <source>
        <dbReference type="ARBA" id="ARBA00007417"/>
    </source>
</evidence>
<evidence type="ECO:0000256" key="2">
    <source>
        <dbReference type="ARBA" id="ARBA00004882"/>
    </source>
</evidence>
<dbReference type="PROSITE" id="PS51747">
    <property type="entry name" value="CYT_DCMP_DEAMINASES_2"/>
    <property type="match status" value="1"/>
</dbReference>
<keyword evidence="10 13" id="KW-0521">NADP</keyword>